<evidence type="ECO:0000313" key="3">
    <source>
        <dbReference type="Proteomes" id="UP000256514"/>
    </source>
</evidence>
<name>A0A3D8IUT1_9HELI</name>
<feature type="transmembrane region" description="Helical" evidence="1">
    <location>
        <begin position="61"/>
        <end position="80"/>
    </location>
</feature>
<protein>
    <recommendedName>
        <fullName evidence="4">Glycosyltransferase RgtA/B/C/D-like domain-containing protein</fullName>
    </recommendedName>
</protein>
<evidence type="ECO:0000256" key="1">
    <source>
        <dbReference type="SAM" id="Phobius"/>
    </source>
</evidence>
<organism evidence="2 3">
    <name type="scientific">Helicobacter equorum</name>
    <dbReference type="NCBI Taxonomy" id="361872"/>
    <lineage>
        <taxon>Bacteria</taxon>
        <taxon>Pseudomonadati</taxon>
        <taxon>Campylobacterota</taxon>
        <taxon>Epsilonproteobacteria</taxon>
        <taxon>Campylobacterales</taxon>
        <taxon>Helicobacteraceae</taxon>
        <taxon>Helicobacter</taxon>
    </lineage>
</organism>
<keyword evidence="1" id="KW-0472">Membrane</keyword>
<feature type="transmembrane region" description="Helical" evidence="1">
    <location>
        <begin position="285"/>
        <end position="305"/>
    </location>
</feature>
<evidence type="ECO:0000313" key="2">
    <source>
        <dbReference type="EMBL" id="RDU68311.1"/>
    </source>
</evidence>
<gene>
    <name evidence="2" type="ORF">CQA54_00380</name>
</gene>
<feature type="transmembrane region" description="Helical" evidence="1">
    <location>
        <begin position="7"/>
        <end position="25"/>
    </location>
</feature>
<keyword evidence="3" id="KW-1185">Reference proteome</keyword>
<reference evidence="2 3" key="1">
    <citation type="submission" date="2018-04" db="EMBL/GenBank/DDBJ databases">
        <title>Novel Campyloabacter and Helicobacter Species and Strains.</title>
        <authorList>
            <person name="Mannion A.J."/>
            <person name="Shen Z."/>
            <person name="Fox J.G."/>
        </authorList>
    </citation>
    <scope>NUCLEOTIDE SEQUENCE [LARGE SCALE GENOMIC DNA]</scope>
    <source>
        <strain evidence="2 3">MIT 12-6600</strain>
    </source>
</reference>
<feature type="transmembrane region" description="Helical" evidence="1">
    <location>
        <begin position="137"/>
        <end position="162"/>
    </location>
</feature>
<dbReference type="OrthoDB" id="5362731at2"/>
<feature type="transmembrane region" description="Helical" evidence="1">
    <location>
        <begin position="92"/>
        <end position="112"/>
    </location>
</feature>
<dbReference type="RefSeq" id="WP_115570271.1">
    <property type="nucleotide sequence ID" value="NZ_NXLT01000001.1"/>
</dbReference>
<feature type="transmembrane region" description="Helical" evidence="1">
    <location>
        <begin position="229"/>
        <end position="246"/>
    </location>
</feature>
<dbReference type="EMBL" id="NXLT01000001">
    <property type="protein sequence ID" value="RDU68311.1"/>
    <property type="molecule type" value="Genomic_DNA"/>
</dbReference>
<dbReference type="Proteomes" id="UP000256514">
    <property type="component" value="Unassembled WGS sequence"/>
</dbReference>
<accession>A0A3D8IUT1</accession>
<keyword evidence="1" id="KW-0812">Transmembrane</keyword>
<feature type="transmembrane region" description="Helical" evidence="1">
    <location>
        <begin position="169"/>
        <end position="189"/>
    </location>
</feature>
<sequence length="402" mass="46171">MQTLRTTFFFVILLVAHIASLLFNINEMSIHHTEAFGFFYDKGWLFSLVRFSYEHFGHNDFALRAPFLILHTCNVCLLYAISRIYLKKPSDVLLCVFTFMILPGVVFSSVLISKTTIIMSIALVCVYWQLRFKRNTYILPTIGVFLDAGCSVLFLGMFFYALRQRHTHYMVFALACFAINMNLFGIDVSGHPQSYFLDTLGGLIFLFSPLLLVYYVYSLIYSIKRYDDFMSYVSLSAIVFVLILSLRQKVDIATLIPMSVVALPVLIKRFVSDIRVRLPQFRKPYIARLVGIITLACLQTGVLYANKLVYFLDVKTHFAKSYYYGKDLAYKLHSMGIHAITTPDKRLELQLRFYGISNDSPKLLQRTTDSTHYDIAIEYLGKAVAYYKILPQAPSHKPSTTP</sequence>
<dbReference type="AlphaFoldDB" id="A0A3D8IUT1"/>
<feature type="transmembrane region" description="Helical" evidence="1">
    <location>
        <begin position="252"/>
        <end position="271"/>
    </location>
</feature>
<keyword evidence="1" id="KW-1133">Transmembrane helix</keyword>
<comment type="caution">
    <text evidence="2">The sequence shown here is derived from an EMBL/GenBank/DDBJ whole genome shotgun (WGS) entry which is preliminary data.</text>
</comment>
<evidence type="ECO:0008006" key="4">
    <source>
        <dbReference type="Google" id="ProtNLM"/>
    </source>
</evidence>
<feature type="transmembrane region" description="Helical" evidence="1">
    <location>
        <begin position="195"/>
        <end position="217"/>
    </location>
</feature>
<proteinExistence type="predicted"/>